<feature type="chain" id="PRO_5045775548" evidence="9">
    <location>
        <begin position="19"/>
        <end position="435"/>
    </location>
</feature>
<feature type="coiled-coil region" evidence="8">
    <location>
        <begin position="316"/>
        <end position="343"/>
    </location>
</feature>
<dbReference type="PANTHER" id="PTHR30026">
    <property type="entry name" value="OUTER MEMBRANE PROTEIN TOLC"/>
    <property type="match status" value="1"/>
</dbReference>
<keyword evidence="7" id="KW-0998">Cell outer membrane</keyword>
<protein>
    <submittedName>
        <fullName evidence="10">TolC family outer membrane protein</fullName>
    </submittedName>
</protein>
<keyword evidence="4" id="KW-1134">Transmembrane beta strand</keyword>
<comment type="caution">
    <text evidence="10">The sequence shown here is derived from an EMBL/GenBank/DDBJ whole genome shotgun (WGS) entry which is preliminary data.</text>
</comment>
<keyword evidence="6" id="KW-0472">Membrane</keyword>
<evidence type="ECO:0000256" key="9">
    <source>
        <dbReference type="SAM" id="SignalP"/>
    </source>
</evidence>
<organism evidence="10 11">
    <name type="scientific">Uliginosibacterium aquaticum</name>
    <dbReference type="NCBI Taxonomy" id="2731212"/>
    <lineage>
        <taxon>Bacteria</taxon>
        <taxon>Pseudomonadati</taxon>
        <taxon>Pseudomonadota</taxon>
        <taxon>Betaproteobacteria</taxon>
        <taxon>Rhodocyclales</taxon>
        <taxon>Zoogloeaceae</taxon>
        <taxon>Uliginosibacterium</taxon>
    </lineage>
</organism>
<keyword evidence="11" id="KW-1185">Reference proteome</keyword>
<evidence type="ECO:0000256" key="1">
    <source>
        <dbReference type="ARBA" id="ARBA00004442"/>
    </source>
</evidence>
<evidence type="ECO:0000256" key="2">
    <source>
        <dbReference type="ARBA" id="ARBA00007613"/>
    </source>
</evidence>
<keyword evidence="3" id="KW-0813">Transport</keyword>
<dbReference type="Proteomes" id="UP000778523">
    <property type="component" value="Unassembled WGS sequence"/>
</dbReference>
<keyword evidence="8" id="KW-0175">Coiled coil</keyword>
<evidence type="ECO:0000313" key="11">
    <source>
        <dbReference type="Proteomes" id="UP000778523"/>
    </source>
</evidence>
<accession>A0ABX2IH90</accession>
<comment type="similarity">
    <text evidence="2">Belongs to the outer membrane factor (OMF) (TC 1.B.17) family.</text>
</comment>
<reference evidence="10 11" key="1">
    <citation type="submission" date="2020-06" db="EMBL/GenBank/DDBJ databases">
        <title>Draft genome of Uliginosibacterium sp. IMCC34675.</title>
        <authorList>
            <person name="Song J."/>
        </authorList>
    </citation>
    <scope>NUCLEOTIDE SEQUENCE [LARGE SCALE GENOMIC DNA]</scope>
    <source>
        <strain evidence="10 11">IMCC34675</strain>
    </source>
</reference>
<name>A0ABX2IH90_9RHOO</name>
<proteinExistence type="inferred from homology"/>
<dbReference type="InterPro" id="IPR051906">
    <property type="entry name" value="TolC-like"/>
</dbReference>
<gene>
    <name evidence="10" type="ORF">HJ583_001735</name>
</gene>
<evidence type="ECO:0000313" key="10">
    <source>
        <dbReference type="EMBL" id="NSL53738.1"/>
    </source>
</evidence>
<dbReference type="NCBIfam" id="TIGR01844">
    <property type="entry name" value="type_I_sec_TolC"/>
    <property type="match status" value="1"/>
</dbReference>
<keyword evidence="9" id="KW-0732">Signal</keyword>
<keyword evidence="5" id="KW-0812">Transmembrane</keyword>
<dbReference type="Gene3D" id="1.20.1600.10">
    <property type="entry name" value="Outer membrane efflux proteins (OEP)"/>
    <property type="match status" value="1"/>
</dbReference>
<comment type="subcellular location">
    <subcellularLocation>
        <location evidence="1">Cell outer membrane</location>
    </subcellularLocation>
</comment>
<evidence type="ECO:0000256" key="4">
    <source>
        <dbReference type="ARBA" id="ARBA00022452"/>
    </source>
</evidence>
<feature type="signal peptide" evidence="9">
    <location>
        <begin position="1"/>
        <end position="18"/>
    </location>
</feature>
<dbReference type="PANTHER" id="PTHR30026:SF20">
    <property type="entry name" value="OUTER MEMBRANE PROTEIN TOLC"/>
    <property type="match status" value="1"/>
</dbReference>
<dbReference type="InterPro" id="IPR003423">
    <property type="entry name" value="OMP_efflux"/>
</dbReference>
<evidence type="ECO:0000256" key="6">
    <source>
        <dbReference type="ARBA" id="ARBA00023136"/>
    </source>
</evidence>
<evidence type="ECO:0000256" key="5">
    <source>
        <dbReference type="ARBA" id="ARBA00022692"/>
    </source>
</evidence>
<dbReference type="RefSeq" id="WP_170019973.1">
    <property type="nucleotide sequence ID" value="NZ_JABCSC020000001.1"/>
</dbReference>
<dbReference type="SUPFAM" id="SSF56954">
    <property type="entry name" value="Outer membrane efflux proteins (OEP)"/>
    <property type="match status" value="1"/>
</dbReference>
<sequence length="435" mass="47446">MKRIALSVALLCAGSVQAADLLGIYQDARQSDAKYGAARYQVEAGREKLPQGRAGLLPTINLNGASTYNNLDAKLPNEREYGYNTNSYTLQLSQPLFRWQNWVAYKQGELQVGVAEAQLTAAELDLMVRSTQAYFDLLNAQDVLTVQSQLKKASREQLDLSKKSFEVGTVTITDVNDAQSKYDIVSAQEIAAQNDVNVKREALRVLIAKEPPQLARLRDGVMLEPPMPADVEQWALSAQKNNLDVQVGQLNAEIAAREVERNRAAHMPTIDAVGSYGRNHGAGSTSSQSEFEYRNWQVGVQATLPIFAGGGTQSKVRESQALSAKSQQDLEAAKRNAAQLARSAFLSVTSGVAQVRGYEAAVISSRSALESNKLGYQVGVKINKDVLDAQSQLADTAQKLAKSRYDTIMAQVKLKQAVGSLSLKDLEEINALLER</sequence>
<evidence type="ECO:0000256" key="3">
    <source>
        <dbReference type="ARBA" id="ARBA00022448"/>
    </source>
</evidence>
<evidence type="ECO:0000256" key="8">
    <source>
        <dbReference type="SAM" id="Coils"/>
    </source>
</evidence>
<dbReference type="Pfam" id="PF02321">
    <property type="entry name" value="OEP"/>
    <property type="match status" value="2"/>
</dbReference>
<dbReference type="InterPro" id="IPR010130">
    <property type="entry name" value="T1SS_OMP_TolC"/>
</dbReference>
<evidence type="ECO:0000256" key="7">
    <source>
        <dbReference type="ARBA" id="ARBA00023237"/>
    </source>
</evidence>
<dbReference type="EMBL" id="JABCSC020000001">
    <property type="protein sequence ID" value="NSL53738.1"/>
    <property type="molecule type" value="Genomic_DNA"/>
</dbReference>